<dbReference type="AlphaFoldDB" id="A0A9Q1IXX5"/>
<sequence length="113" mass="12214">MSMLLSQVSDQLPLPRAHGGQPTPTVEVRSAEPSPPPMDPLEVVMVQQNAPTPTVESRFLLEGTLLWNSKSVSLSPLSNPLNTLTLDGNLLARVMHATIPLQLVLSTMSPFSF</sequence>
<protein>
    <submittedName>
        <fullName evidence="2">Uncharacterized protein</fullName>
    </submittedName>
</protein>
<comment type="caution">
    <text evidence="2">The sequence shown here is derived from an EMBL/GenBank/DDBJ whole genome shotgun (WGS) entry which is preliminary data.</text>
</comment>
<name>A0A9Q1IXX5_SYNKA</name>
<reference evidence="2" key="1">
    <citation type="journal article" date="2023" name="Science">
        <title>Genome structures resolve the early diversification of teleost fishes.</title>
        <authorList>
            <person name="Parey E."/>
            <person name="Louis A."/>
            <person name="Montfort J."/>
            <person name="Bouchez O."/>
            <person name="Roques C."/>
            <person name="Iampietro C."/>
            <person name="Lluch J."/>
            <person name="Castinel A."/>
            <person name="Donnadieu C."/>
            <person name="Desvignes T."/>
            <person name="Floi Bucao C."/>
            <person name="Jouanno E."/>
            <person name="Wen M."/>
            <person name="Mejri S."/>
            <person name="Dirks R."/>
            <person name="Jansen H."/>
            <person name="Henkel C."/>
            <person name="Chen W.J."/>
            <person name="Zahm M."/>
            <person name="Cabau C."/>
            <person name="Klopp C."/>
            <person name="Thompson A.W."/>
            <person name="Robinson-Rechavi M."/>
            <person name="Braasch I."/>
            <person name="Lecointre G."/>
            <person name="Bobe J."/>
            <person name="Postlethwait J.H."/>
            <person name="Berthelot C."/>
            <person name="Roest Crollius H."/>
            <person name="Guiguen Y."/>
        </authorList>
    </citation>
    <scope>NUCLEOTIDE SEQUENCE</scope>
    <source>
        <strain evidence="2">WJC10195</strain>
    </source>
</reference>
<feature type="region of interest" description="Disordered" evidence="1">
    <location>
        <begin position="1"/>
        <end position="40"/>
    </location>
</feature>
<evidence type="ECO:0000256" key="1">
    <source>
        <dbReference type="SAM" id="MobiDB-lite"/>
    </source>
</evidence>
<accession>A0A9Q1IXX5</accession>
<gene>
    <name evidence="2" type="ORF">SKAU_G00196390</name>
</gene>
<feature type="compositionally biased region" description="Polar residues" evidence="1">
    <location>
        <begin position="1"/>
        <end position="10"/>
    </location>
</feature>
<proteinExistence type="predicted"/>
<dbReference type="EMBL" id="JAINUF010000006">
    <property type="protein sequence ID" value="KAJ8356845.1"/>
    <property type="molecule type" value="Genomic_DNA"/>
</dbReference>
<organism evidence="2 3">
    <name type="scientific">Synaphobranchus kaupii</name>
    <name type="common">Kaup's arrowtooth eel</name>
    <dbReference type="NCBI Taxonomy" id="118154"/>
    <lineage>
        <taxon>Eukaryota</taxon>
        <taxon>Metazoa</taxon>
        <taxon>Chordata</taxon>
        <taxon>Craniata</taxon>
        <taxon>Vertebrata</taxon>
        <taxon>Euteleostomi</taxon>
        <taxon>Actinopterygii</taxon>
        <taxon>Neopterygii</taxon>
        <taxon>Teleostei</taxon>
        <taxon>Anguilliformes</taxon>
        <taxon>Synaphobranchidae</taxon>
        <taxon>Synaphobranchus</taxon>
    </lineage>
</organism>
<evidence type="ECO:0000313" key="2">
    <source>
        <dbReference type="EMBL" id="KAJ8356845.1"/>
    </source>
</evidence>
<evidence type="ECO:0000313" key="3">
    <source>
        <dbReference type="Proteomes" id="UP001152622"/>
    </source>
</evidence>
<dbReference type="Proteomes" id="UP001152622">
    <property type="component" value="Chromosome 6"/>
</dbReference>
<keyword evidence="3" id="KW-1185">Reference proteome</keyword>